<dbReference type="RefSeq" id="XP_018186651.1">
    <property type="nucleotide sequence ID" value="XM_018336201.1"/>
</dbReference>
<dbReference type="PANTHER" id="PTHR42090">
    <property type="match status" value="1"/>
</dbReference>
<feature type="compositionally biased region" description="Basic and acidic residues" evidence="1">
    <location>
        <begin position="55"/>
        <end position="71"/>
    </location>
</feature>
<gene>
    <name evidence="2" type="ORF">L228DRAFT_284168</name>
</gene>
<feature type="compositionally biased region" description="Gly residues" evidence="1">
    <location>
        <begin position="129"/>
        <end position="138"/>
    </location>
</feature>
<dbReference type="GeneID" id="28901338"/>
<dbReference type="Proteomes" id="UP000076632">
    <property type="component" value="Unassembled WGS sequence"/>
</dbReference>
<evidence type="ECO:0000313" key="2">
    <source>
        <dbReference type="EMBL" id="KZF21096.1"/>
    </source>
</evidence>
<organism evidence="2 3">
    <name type="scientific">Xylona heveae (strain CBS 132557 / TC161)</name>
    <dbReference type="NCBI Taxonomy" id="1328760"/>
    <lineage>
        <taxon>Eukaryota</taxon>
        <taxon>Fungi</taxon>
        <taxon>Dikarya</taxon>
        <taxon>Ascomycota</taxon>
        <taxon>Pezizomycotina</taxon>
        <taxon>Xylonomycetes</taxon>
        <taxon>Xylonales</taxon>
        <taxon>Xylonaceae</taxon>
        <taxon>Xylona</taxon>
    </lineage>
</organism>
<evidence type="ECO:0000256" key="1">
    <source>
        <dbReference type="SAM" id="MobiDB-lite"/>
    </source>
</evidence>
<proteinExistence type="predicted"/>
<feature type="compositionally biased region" description="Polar residues" evidence="1">
    <location>
        <begin position="105"/>
        <end position="122"/>
    </location>
</feature>
<reference evidence="2 3" key="1">
    <citation type="journal article" date="2016" name="Fungal Biol.">
        <title>The genome of Xylona heveae provides a window into fungal endophytism.</title>
        <authorList>
            <person name="Gazis R."/>
            <person name="Kuo A."/>
            <person name="Riley R."/>
            <person name="LaButti K."/>
            <person name="Lipzen A."/>
            <person name="Lin J."/>
            <person name="Amirebrahimi M."/>
            <person name="Hesse C.N."/>
            <person name="Spatafora J.W."/>
            <person name="Henrissat B."/>
            <person name="Hainaut M."/>
            <person name="Grigoriev I.V."/>
            <person name="Hibbett D.S."/>
        </authorList>
    </citation>
    <scope>NUCLEOTIDE SEQUENCE [LARGE SCALE GENOMIC DNA]</scope>
    <source>
        <strain evidence="2 3">TC161</strain>
    </source>
</reference>
<evidence type="ECO:0000313" key="3">
    <source>
        <dbReference type="Proteomes" id="UP000076632"/>
    </source>
</evidence>
<feature type="compositionally biased region" description="Low complexity" evidence="1">
    <location>
        <begin position="39"/>
        <end position="54"/>
    </location>
</feature>
<dbReference type="PANTHER" id="PTHR42090:SF1">
    <property type="match status" value="1"/>
</dbReference>
<feature type="compositionally biased region" description="Polar residues" evidence="1">
    <location>
        <begin position="72"/>
        <end position="83"/>
    </location>
</feature>
<dbReference type="InParanoid" id="A0A165FKY0"/>
<name>A0A165FKY0_XYLHT</name>
<keyword evidence="3" id="KW-1185">Reference proteome</keyword>
<feature type="compositionally biased region" description="Basic residues" evidence="1">
    <location>
        <begin position="150"/>
        <end position="159"/>
    </location>
</feature>
<sequence length="159" mass="16432">MFSRSSAAATRNLAVVNGSLYRLRQTCPRGTRIALVRGLSQSQTQSLSSSAILSARKDAQDKDSLKPEPTEYSKSGSDAQAAQTEEAAFDPQKTSPETEKGTAGSEANDSNPLEVSPANQEVSKPRGSTEGGPEGSAPGGRERASGGGSPKKHGKTPAS</sequence>
<dbReference type="STRING" id="1328760.A0A165FKY0"/>
<dbReference type="EMBL" id="KV407461">
    <property type="protein sequence ID" value="KZF21096.1"/>
    <property type="molecule type" value="Genomic_DNA"/>
</dbReference>
<dbReference type="OrthoDB" id="4220319at2759"/>
<dbReference type="AlphaFoldDB" id="A0A165FKY0"/>
<feature type="region of interest" description="Disordered" evidence="1">
    <location>
        <begin position="39"/>
        <end position="159"/>
    </location>
</feature>
<protein>
    <submittedName>
        <fullName evidence="2">Uncharacterized protein</fullName>
    </submittedName>
</protein>
<dbReference type="OMA" id="EHADIAF"/>
<accession>A0A165FKY0</accession>